<evidence type="ECO:0000256" key="1">
    <source>
        <dbReference type="SAM" id="SignalP"/>
    </source>
</evidence>
<dbReference type="Proteomes" id="UP001342314">
    <property type="component" value="Unassembled WGS sequence"/>
</dbReference>
<feature type="signal peptide" evidence="1">
    <location>
        <begin position="1"/>
        <end position="20"/>
    </location>
</feature>
<evidence type="ECO:0000313" key="3">
    <source>
        <dbReference type="Proteomes" id="UP001342314"/>
    </source>
</evidence>
<dbReference type="AlphaFoldDB" id="A0AAV5GXU0"/>
<sequence>MVRIAAALTMLAAAAGYVQAASSGETTNGEGAAAVCPAIQTATNALLYQSDNVALNADKIVAAIDGFLDQGEQTPTSELVQTLESSLTSGVVSNLAYGVVSTLASAGATLSNLQPQCKNDVSLCTERLKQAAGADSANLNVLQASCNQALFYCTRNYEVFSREDVLAVAPKCAQFNGPATTNKQRRAIPL</sequence>
<reference evidence="2 3" key="1">
    <citation type="submission" date="2021-12" db="EMBL/GenBank/DDBJ databases">
        <title>High titer production of polyol ester of fatty acids by Rhodotorula paludigena BS15 towards product separation-free biomass refinery.</title>
        <authorList>
            <person name="Mano J."/>
            <person name="Ono H."/>
            <person name="Tanaka T."/>
            <person name="Naito K."/>
            <person name="Sushida H."/>
            <person name="Ike M."/>
            <person name="Tokuyasu K."/>
            <person name="Kitaoka M."/>
        </authorList>
    </citation>
    <scope>NUCLEOTIDE SEQUENCE [LARGE SCALE GENOMIC DNA]</scope>
    <source>
        <strain evidence="2 3">BS15</strain>
    </source>
</reference>
<name>A0AAV5GXU0_9BASI</name>
<feature type="chain" id="PRO_5043977665" description="Secreted protein" evidence="1">
    <location>
        <begin position="21"/>
        <end position="190"/>
    </location>
</feature>
<proteinExistence type="predicted"/>
<dbReference type="EMBL" id="BQKY01000017">
    <property type="protein sequence ID" value="GJN94316.1"/>
    <property type="molecule type" value="Genomic_DNA"/>
</dbReference>
<protein>
    <recommendedName>
        <fullName evidence="4">Secreted protein</fullName>
    </recommendedName>
</protein>
<comment type="caution">
    <text evidence="2">The sequence shown here is derived from an EMBL/GenBank/DDBJ whole genome shotgun (WGS) entry which is preliminary data.</text>
</comment>
<evidence type="ECO:0000313" key="2">
    <source>
        <dbReference type="EMBL" id="GJN94316.1"/>
    </source>
</evidence>
<evidence type="ECO:0008006" key="4">
    <source>
        <dbReference type="Google" id="ProtNLM"/>
    </source>
</evidence>
<organism evidence="2 3">
    <name type="scientific">Rhodotorula paludigena</name>
    <dbReference type="NCBI Taxonomy" id="86838"/>
    <lineage>
        <taxon>Eukaryota</taxon>
        <taxon>Fungi</taxon>
        <taxon>Dikarya</taxon>
        <taxon>Basidiomycota</taxon>
        <taxon>Pucciniomycotina</taxon>
        <taxon>Microbotryomycetes</taxon>
        <taxon>Sporidiobolales</taxon>
        <taxon>Sporidiobolaceae</taxon>
        <taxon>Rhodotorula</taxon>
    </lineage>
</organism>
<accession>A0AAV5GXU0</accession>
<gene>
    <name evidence="2" type="ORF">Rhopal_007390-T1</name>
</gene>
<keyword evidence="1" id="KW-0732">Signal</keyword>
<keyword evidence="3" id="KW-1185">Reference proteome</keyword>